<dbReference type="EMBL" id="JAUUCC010000033">
    <property type="protein sequence ID" value="MEE2051683.1"/>
    <property type="molecule type" value="Genomic_DNA"/>
</dbReference>
<reference evidence="1 2" key="1">
    <citation type="submission" date="2023-07" db="EMBL/GenBank/DDBJ databases">
        <authorList>
            <person name="Girao M."/>
            <person name="Carvalho M.F."/>
        </authorList>
    </citation>
    <scope>NUCLEOTIDE SEQUENCE [LARGE SCALE GENOMIC DNA]</scope>
    <source>
        <strain evidence="1 2">66/93</strain>
    </source>
</reference>
<name>A0ABU7KQW6_9ACTN</name>
<organism evidence="1 2">
    <name type="scientific">Nocardiopsis tropica</name>
    <dbReference type="NCBI Taxonomy" id="109330"/>
    <lineage>
        <taxon>Bacteria</taxon>
        <taxon>Bacillati</taxon>
        <taxon>Actinomycetota</taxon>
        <taxon>Actinomycetes</taxon>
        <taxon>Streptosporangiales</taxon>
        <taxon>Nocardiopsidaceae</taxon>
        <taxon>Nocardiopsis</taxon>
    </lineage>
</organism>
<sequence>MTLIEDRYYLPAEVPDVEVKCVVEVTRLGYPDECGALCDDGPICGAHMLDVDAGAIPYEAYRRYLAHAQM</sequence>
<evidence type="ECO:0000313" key="1">
    <source>
        <dbReference type="EMBL" id="MEE2051683.1"/>
    </source>
</evidence>
<dbReference type="Proteomes" id="UP001348641">
    <property type="component" value="Unassembled WGS sequence"/>
</dbReference>
<gene>
    <name evidence="1" type="ORF">Q8A49_14380</name>
</gene>
<accession>A0ABU7KQW6</accession>
<evidence type="ECO:0000313" key="2">
    <source>
        <dbReference type="Proteomes" id="UP001348641"/>
    </source>
</evidence>
<dbReference type="RefSeq" id="WP_330158745.1">
    <property type="nucleotide sequence ID" value="NZ_BAAAJA010000041.1"/>
</dbReference>
<protein>
    <submittedName>
        <fullName evidence="1">Uncharacterized protein</fullName>
    </submittedName>
</protein>
<comment type="caution">
    <text evidence="1">The sequence shown here is derived from an EMBL/GenBank/DDBJ whole genome shotgun (WGS) entry which is preliminary data.</text>
</comment>
<proteinExistence type="predicted"/>